<organism evidence="7 8">
    <name type="scientific">Daphnia pulex</name>
    <name type="common">Water flea</name>
    <dbReference type="NCBI Taxonomy" id="6669"/>
    <lineage>
        <taxon>Eukaryota</taxon>
        <taxon>Metazoa</taxon>
        <taxon>Ecdysozoa</taxon>
        <taxon>Arthropoda</taxon>
        <taxon>Crustacea</taxon>
        <taxon>Branchiopoda</taxon>
        <taxon>Diplostraca</taxon>
        <taxon>Cladocera</taxon>
        <taxon>Anomopoda</taxon>
        <taxon>Daphniidae</taxon>
        <taxon>Daphnia</taxon>
    </lineage>
</organism>
<dbReference type="PhylomeDB" id="E9GNF3"/>
<keyword evidence="4" id="KW-0744">Spermatogenesis</keyword>
<dbReference type="InterPro" id="IPR035437">
    <property type="entry name" value="SNase_OB-fold_sf"/>
</dbReference>
<dbReference type="Gene3D" id="2.40.50.90">
    <property type="match status" value="3"/>
</dbReference>
<dbReference type="InParanoid" id="E9GNF3"/>
<dbReference type="PANTHER" id="PTHR22948:SF76">
    <property type="entry name" value="FI20010P1-RELATED"/>
    <property type="match status" value="1"/>
</dbReference>
<evidence type="ECO:0000313" key="7">
    <source>
        <dbReference type="EMBL" id="EFX79037.1"/>
    </source>
</evidence>
<dbReference type="GO" id="GO:0030154">
    <property type="term" value="P:cell differentiation"/>
    <property type="evidence" value="ECO:0007669"/>
    <property type="project" value="UniProtKB-ARBA"/>
</dbReference>
<keyword evidence="8" id="KW-1185">Reference proteome</keyword>
<dbReference type="OMA" id="VEIREGW"/>
<proteinExistence type="predicted"/>
<comment type="subcellular location">
    <subcellularLocation>
        <location evidence="1">Cytoplasm</location>
    </subcellularLocation>
</comment>
<evidence type="ECO:0000259" key="6">
    <source>
        <dbReference type="PROSITE" id="PS51644"/>
    </source>
</evidence>
<dbReference type="Proteomes" id="UP000000305">
    <property type="component" value="Unassembled WGS sequence"/>
</dbReference>
<dbReference type="InterPro" id="IPR041966">
    <property type="entry name" value="LOTUS-like"/>
</dbReference>
<evidence type="ECO:0000256" key="4">
    <source>
        <dbReference type="ARBA" id="ARBA00022871"/>
    </source>
</evidence>
<dbReference type="SUPFAM" id="SSF63748">
    <property type="entry name" value="Tudor/PWWP/MBT"/>
    <property type="match status" value="3"/>
</dbReference>
<evidence type="ECO:0000256" key="5">
    <source>
        <dbReference type="SAM" id="MobiDB-lite"/>
    </source>
</evidence>
<protein>
    <recommendedName>
        <fullName evidence="6">HTH OST-type domain-containing protein</fullName>
    </recommendedName>
</protein>
<dbReference type="HOGENOM" id="CLU_284454_0_0_1"/>
<dbReference type="InterPro" id="IPR025605">
    <property type="entry name" value="OST-HTH/LOTUS_dom"/>
</dbReference>
<evidence type="ECO:0000256" key="1">
    <source>
        <dbReference type="ARBA" id="ARBA00004496"/>
    </source>
</evidence>
<dbReference type="AlphaFoldDB" id="E9GNF3"/>
<dbReference type="CDD" id="cd09972">
    <property type="entry name" value="LOTUS_TDRD_OSKAR"/>
    <property type="match status" value="1"/>
</dbReference>
<dbReference type="GO" id="GO:0005737">
    <property type="term" value="C:cytoplasm"/>
    <property type="evidence" value="ECO:0007669"/>
    <property type="project" value="UniProtKB-SubCell"/>
</dbReference>
<dbReference type="InterPro" id="IPR050621">
    <property type="entry name" value="Tudor_domain_containing"/>
</dbReference>
<dbReference type="FunCoup" id="E9GNF3">
    <property type="interactions" value="105"/>
</dbReference>
<dbReference type="GO" id="GO:0007283">
    <property type="term" value="P:spermatogenesis"/>
    <property type="evidence" value="ECO:0007669"/>
    <property type="project" value="UniProtKB-KW"/>
</dbReference>
<feature type="domain" description="HTH OST-type" evidence="6">
    <location>
        <begin position="11"/>
        <end position="85"/>
    </location>
</feature>
<evidence type="ECO:0000256" key="2">
    <source>
        <dbReference type="ARBA" id="ARBA00022490"/>
    </source>
</evidence>
<evidence type="ECO:0000313" key="8">
    <source>
        <dbReference type="Proteomes" id="UP000000305"/>
    </source>
</evidence>
<dbReference type="OrthoDB" id="10034606at2759"/>
<dbReference type="Pfam" id="PF12872">
    <property type="entry name" value="OST-HTH"/>
    <property type="match status" value="1"/>
</dbReference>
<dbReference type="Gene3D" id="2.30.30.140">
    <property type="match status" value="2"/>
</dbReference>
<sequence length="1092" mass="122405">MSGNVSPKDVVLETLKEDIHALLCAVKGSVPSEQIIKDYRMVCGSHLPYRQLGFASVNDLLKSIPDVVSCHNLNGNVLVKAVLKNESAHINKLVQGQKGTKKRPRMLQASSVQRGPGSLLRNPINANNRPAAPWNFPKYYTPPAMRSVVSVPPSSSIRQPMLPRPTQQQLPQQAVQAPVHQQVYQVPHPKQTTQLMQPKPSQNPPVAAPKLPQVNQRPLPPTNLQLSGVQAIPPTGRPAKPAVPTLPVVRPNNFHREKLQRFVLLHRLGEITYEDAKMKNGKYVATVVIDKKKSSCYPDEFTTKEDAYEKAAEVALSEWESKYHDTIRKTSVTTDDNIMAKRVVDIVSKHPDGCWSEEFVKLYEYTFYGESLPEDWVQRVKAITDELEFTAGIEHFLVCMATTKKTPEPVTSSPFLQREPLFNQPPPSNESFYNHSVSEFFRQPAQKGMQPQIPRQSDGFGCRPVPVQNIDSDVWAVHVLVVRGGDQLAIRRTDSEQYSAWEEMMNDMDLFYSEHEATLNPVGLLERGCLYASQIDGIWARVELISYTENGDVELKLVDYADVETVAPSSVFVLEKKFGEVPTQGIKCHLHGLAPFANSEHTITTEIDRLLNNQFVARVVSREPYLSIILYESPSELNINEWILDQVAEKVGAVVQKTVISYVSSACDVYMLRETPQKNVIDCLILLLELRIEQSPPPPTLTADNLYLGRSEKHGWCRMRLYSSIPTHDGNVSVQLMDFGDTELVPGNTLRELQTLSPVLARIPDQAVRVFLARLPPPSCSFTDKAAKTLRELTPHGLSLMVRVVEFRNGIPVVELFERIEESGKLVTINAMMEMDETLYRSTDQVSNQSSLPLTRLDPDLTQRVAAMTLPSRRSSASSSPSPTFQMERVVVPEAEIPPIDTGRFLTPFDVQVFNVSNPDHFYVHSIQSMQLLNSLMLRLKEYCNREDVKNAKMESVIVDGYYAAWHPKSESYRRICVTGKSGSIIAVAFIDHGEIDFLPLSNIRSLLPEFAELPAQAMKAQLFGVKPVAGDWSPQNALFFKKFVDGRVFSSYVMGVSPEKTLRLQLNDVLSGDKDIDVAKYLVENCQATAA</sequence>
<dbReference type="eggNOG" id="KOG2039">
    <property type="taxonomic scope" value="Eukaryota"/>
</dbReference>
<dbReference type="Pfam" id="PF00567">
    <property type="entry name" value="TUDOR"/>
    <property type="match status" value="3"/>
</dbReference>
<dbReference type="Gene3D" id="3.30.420.610">
    <property type="entry name" value="LOTUS domain-like"/>
    <property type="match status" value="1"/>
</dbReference>
<name>E9GNF3_DAPPU</name>
<dbReference type="InterPro" id="IPR002999">
    <property type="entry name" value="Tudor"/>
</dbReference>
<accession>E9GNF3</accession>
<dbReference type="KEGG" id="dpx:DAPPUDRAFT_319969"/>
<dbReference type="EMBL" id="GL732554">
    <property type="protein sequence ID" value="EFX79037.1"/>
    <property type="molecule type" value="Genomic_DNA"/>
</dbReference>
<keyword evidence="4" id="KW-0221">Differentiation</keyword>
<feature type="region of interest" description="Disordered" evidence="5">
    <location>
        <begin position="191"/>
        <end position="214"/>
    </location>
</feature>
<keyword evidence="2" id="KW-0963">Cytoplasm</keyword>
<gene>
    <name evidence="7" type="ORF">DAPPUDRAFT_319969</name>
</gene>
<keyword evidence="3" id="KW-0677">Repeat</keyword>
<reference evidence="7 8" key="1">
    <citation type="journal article" date="2011" name="Science">
        <title>The ecoresponsive genome of Daphnia pulex.</title>
        <authorList>
            <person name="Colbourne J.K."/>
            <person name="Pfrender M.E."/>
            <person name="Gilbert D."/>
            <person name="Thomas W.K."/>
            <person name="Tucker A."/>
            <person name="Oakley T.H."/>
            <person name="Tokishita S."/>
            <person name="Aerts A."/>
            <person name="Arnold G.J."/>
            <person name="Basu M.K."/>
            <person name="Bauer D.J."/>
            <person name="Caceres C.E."/>
            <person name="Carmel L."/>
            <person name="Casola C."/>
            <person name="Choi J.H."/>
            <person name="Detter J.C."/>
            <person name="Dong Q."/>
            <person name="Dusheyko S."/>
            <person name="Eads B.D."/>
            <person name="Frohlich T."/>
            <person name="Geiler-Samerotte K.A."/>
            <person name="Gerlach D."/>
            <person name="Hatcher P."/>
            <person name="Jogdeo S."/>
            <person name="Krijgsveld J."/>
            <person name="Kriventseva E.V."/>
            <person name="Kultz D."/>
            <person name="Laforsch C."/>
            <person name="Lindquist E."/>
            <person name="Lopez J."/>
            <person name="Manak J.R."/>
            <person name="Muller J."/>
            <person name="Pangilinan J."/>
            <person name="Patwardhan R.P."/>
            <person name="Pitluck S."/>
            <person name="Pritham E.J."/>
            <person name="Rechtsteiner A."/>
            <person name="Rho M."/>
            <person name="Rogozin I.B."/>
            <person name="Sakarya O."/>
            <person name="Salamov A."/>
            <person name="Schaack S."/>
            <person name="Shapiro H."/>
            <person name="Shiga Y."/>
            <person name="Skalitzky C."/>
            <person name="Smith Z."/>
            <person name="Souvorov A."/>
            <person name="Sung W."/>
            <person name="Tang Z."/>
            <person name="Tsuchiya D."/>
            <person name="Tu H."/>
            <person name="Vos H."/>
            <person name="Wang M."/>
            <person name="Wolf Y.I."/>
            <person name="Yamagata H."/>
            <person name="Yamada T."/>
            <person name="Ye Y."/>
            <person name="Shaw J.R."/>
            <person name="Andrews J."/>
            <person name="Crease T.J."/>
            <person name="Tang H."/>
            <person name="Lucas S.M."/>
            <person name="Robertson H.M."/>
            <person name="Bork P."/>
            <person name="Koonin E.V."/>
            <person name="Zdobnov E.M."/>
            <person name="Grigoriev I.V."/>
            <person name="Lynch M."/>
            <person name="Boore J.L."/>
        </authorList>
    </citation>
    <scope>NUCLEOTIDE SEQUENCE [LARGE SCALE GENOMIC DNA]</scope>
</reference>
<dbReference type="PROSITE" id="PS51644">
    <property type="entry name" value="HTH_OST"/>
    <property type="match status" value="1"/>
</dbReference>
<dbReference type="PANTHER" id="PTHR22948">
    <property type="entry name" value="TUDOR DOMAIN CONTAINING PROTEIN"/>
    <property type="match status" value="1"/>
</dbReference>
<evidence type="ECO:0000256" key="3">
    <source>
        <dbReference type="ARBA" id="ARBA00022737"/>
    </source>
</evidence>